<dbReference type="PRINTS" id="PR00502">
    <property type="entry name" value="NUDIXFAMILY"/>
</dbReference>
<dbReference type="InterPro" id="IPR020476">
    <property type="entry name" value="Nudix_hydrolase"/>
</dbReference>
<dbReference type="PANTHER" id="PTHR43046">
    <property type="entry name" value="GDP-MANNOSE MANNOSYL HYDROLASE"/>
    <property type="match status" value="1"/>
</dbReference>
<evidence type="ECO:0000256" key="2">
    <source>
        <dbReference type="ARBA" id="ARBA00005582"/>
    </source>
</evidence>
<dbReference type="InterPro" id="IPR015797">
    <property type="entry name" value="NUDIX_hydrolase-like_dom_sf"/>
</dbReference>
<name>A0ABY7B1A1_9PSEU</name>
<keyword evidence="8" id="KW-1185">Reference proteome</keyword>
<evidence type="ECO:0000256" key="5">
    <source>
        <dbReference type="RuleBase" id="RU003476"/>
    </source>
</evidence>
<dbReference type="RefSeq" id="WP_268756105.1">
    <property type="nucleotide sequence ID" value="NZ_CP113836.1"/>
</dbReference>
<dbReference type="Proteomes" id="UP001163203">
    <property type="component" value="Chromosome"/>
</dbReference>
<dbReference type="PROSITE" id="PS00893">
    <property type="entry name" value="NUDIX_BOX"/>
    <property type="match status" value="1"/>
</dbReference>
<evidence type="ECO:0000259" key="6">
    <source>
        <dbReference type="PROSITE" id="PS51462"/>
    </source>
</evidence>
<dbReference type="Gene3D" id="3.90.79.10">
    <property type="entry name" value="Nucleoside Triphosphate Pyrophosphohydrolase"/>
    <property type="match status" value="1"/>
</dbReference>
<keyword evidence="4" id="KW-0460">Magnesium</keyword>
<evidence type="ECO:0000313" key="8">
    <source>
        <dbReference type="Proteomes" id="UP001163203"/>
    </source>
</evidence>
<dbReference type="EMBL" id="CP113836">
    <property type="protein sequence ID" value="WAL65961.1"/>
    <property type="molecule type" value="Genomic_DNA"/>
</dbReference>
<evidence type="ECO:0000313" key="7">
    <source>
        <dbReference type="EMBL" id="WAL65961.1"/>
    </source>
</evidence>
<reference evidence="7" key="1">
    <citation type="submission" date="2022-11" db="EMBL/GenBank/DDBJ databases">
        <authorList>
            <person name="Mo P."/>
        </authorList>
    </citation>
    <scope>NUCLEOTIDE SEQUENCE</scope>
    <source>
        <strain evidence="7">HUAS 11-8</strain>
    </source>
</reference>
<dbReference type="CDD" id="cd18876">
    <property type="entry name" value="NUDIX_Hydrolase"/>
    <property type="match status" value="1"/>
</dbReference>
<gene>
    <name evidence="7" type="ORF">ORV05_34775</name>
</gene>
<evidence type="ECO:0000256" key="4">
    <source>
        <dbReference type="ARBA" id="ARBA00022842"/>
    </source>
</evidence>
<dbReference type="InterPro" id="IPR000086">
    <property type="entry name" value="NUDIX_hydrolase_dom"/>
</dbReference>
<protein>
    <submittedName>
        <fullName evidence="7">NUDIX hydrolase</fullName>
    </submittedName>
</protein>
<proteinExistence type="inferred from homology"/>
<feature type="domain" description="Nudix hydrolase" evidence="6">
    <location>
        <begin position="14"/>
        <end position="144"/>
    </location>
</feature>
<evidence type="ECO:0000256" key="3">
    <source>
        <dbReference type="ARBA" id="ARBA00022801"/>
    </source>
</evidence>
<comment type="similarity">
    <text evidence="2 5">Belongs to the Nudix hydrolase family.</text>
</comment>
<organism evidence="7 8">
    <name type="scientific">Amycolatopsis cynarae</name>
    <dbReference type="NCBI Taxonomy" id="2995223"/>
    <lineage>
        <taxon>Bacteria</taxon>
        <taxon>Bacillati</taxon>
        <taxon>Actinomycetota</taxon>
        <taxon>Actinomycetes</taxon>
        <taxon>Pseudonocardiales</taxon>
        <taxon>Pseudonocardiaceae</taxon>
        <taxon>Amycolatopsis</taxon>
    </lineage>
</organism>
<dbReference type="Pfam" id="PF00293">
    <property type="entry name" value="NUDIX"/>
    <property type="match status" value="1"/>
</dbReference>
<sequence>MDLLPFDEYVRSLDRKRMSAGVLYRDAAGRVLLVEPSYKPHWDIPGGAVDAGEAPWTTAIREVQEEIGLNRPLGRPLVIDHVADDGRMPEGLAFVFDGGVITEQEARDLILTDPEIIAARLEYLDDAAEKLKASLARRLAAALDAVRTGELALCENGEPIGG</sequence>
<dbReference type="InterPro" id="IPR020084">
    <property type="entry name" value="NUDIX_hydrolase_CS"/>
</dbReference>
<keyword evidence="3 5" id="KW-0378">Hydrolase</keyword>
<dbReference type="GO" id="GO:0016787">
    <property type="term" value="F:hydrolase activity"/>
    <property type="evidence" value="ECO:0007669"/>
    <property type="project" value="UniProtKB-KW"/>
</dbReference>
<dbReference type="PANTHER" id="PTHR43046:SF12">
    <property type="entry name" value="GDP-MANNOSE MANNOSYL HYDROLASE"/>
    <property type="match status" value="1"/>
</dbReference>
<evidence type="ECO:0000256" key="1">
    <source>
        <dbReference type="ARBA" id="ARBA00001946"/>
    </source>
</evidence>
<accession>A0ABY7B1A1</accession>
<comment type="cofactor">
    <cofactor evidence="1">
        <name>Mg(2+)</name>
        <dbReference type="ChEBI" id="CHEBI:18420"/>
    </cofactor>
</comment>
<dbReference type="PROSITE" id="PS51462">
    <property type="entry name" value="NUDIX"/>
    <property type="match status" value="1"/>
</dbReference>
<dbReference type="SUPFAM" id="SSF55811">
    <property type="entry name" value="Nudix"/>
    <property type="match status" value="1"/>
</dbReference>